<dbReference type="RefSeq" id="WP_106337948.1">
    <property type="nucleotide sequence ID" value="NZ_PVZS01000017.1"/>
</dbReference>
<protein>
    <submittedName>
        <fullName evidence="1">Uncharacterized protein</fullName>
    </submittedName>
</protein>
<dbReference type="Proteomes" id="UP000239772">
    <property type="component" value="Unassembled WGS sequence"/>
</dbReference>
<proteinExistence type="predicted"/>
<sequence length="188" mass="19911">MMTIAHGRRLAFLGRNDLRDALQLVTVGLSSPEEVVRLDFKPGLLELTGPGAATAIDAQCEWSVTILVDAGAMARFADVLPDVPNLSLEVRTGQLFIGGTGFVMKSMMEVAPPAIQLPIGADTLQVLVAVAHRGEIAVGASLGQDRIEAAKADKQARIEAAASILKALGATRPDIENLVEAILRRHTK</sequence>
<organism evidence="1 2">
    <name type="scientific">Alsobacter soli</name>
    <dbReference type="NCBI Taxonomy" id="2109933"/>
    <lineage>
        <taxon>Bacteria</taxon>
        <taxon>Pseudomonadati</taxon>
        <taxon>Pseudomonadota</taxon>
        <taxon>Alphaproteobacteria</taxon>
        <taxon>Hyphomicrobiales</taxon>
        <taxon>Alsobacteraceae</taxon>
        <taxon>Alsobacter</taxon>
    </lineage>
</organism>
<keyword evidence="2" id="KW-1185">Reference proteome</keyword>
<comment type="caution">
    <text evidence="1">The sequence shown here is derived from an EMBL/GenBank/DDBJ whole genome shotgun (WGS) entry which is preliminary data.</text>
</comment>
<reference evidence="2" key="1">
    <citation type="submission" date="2018-03" db="EMBL/GenBank/DDBJ databases">
        <authorList>
            <person name="Sun L."/>
            <person name="Liu H."/>
            <person name="Chen W."/>
            <person name="Huang K."/>
            <person name="Liu W."/>
            <person name="Gao X."/>
        </authorList>
    </citation>
    <scope>NUCLEOTIDE SEQUENCE [LARGE SCALE GENOMIC DNA]</scope>
    <source>
        <strain evidence="2">SH9</strain>
    </source>
</reference>
<accession>A0A2T1HQW0</accession>
<dbReference type="EMBL" id="PVZS01000017">
    <property type="protein sequence ID" value="PSC04041.1"/>
    <property type="molecule type" value="Genomic_DNA"/>
</dbReference>
<name>A0A2T1HQW0_9HYPH</name>
<evidence type="ECO:0000313" key="2">
    <source>
        <dbReference type="Proteomes" id="UP000239772"/>
    </source>
</evidence>
<evidence type="ECO:0000313" key="1">
    <source>
        <dbReference type="EMBL" id="PSC04041.1"/>
    </source>
</evidence>
<dbReference type="AlphaFoldDB" id="A0A2T1HQW0"/>
<gene>
    <name evidence="1" type="ORF">SLNSH_15635</name>
</gene>